<feature type="coiled-coil region" evidence="1">
    <location>
        <begin position="639"/>
        <end position="666"/>
    </location>
</feature>
<feature type="compositionally biased region" description="Acidic residues" evidence="2">
    <location>
        <begin position="316"/>
        <end position="343"/>
    </location>
</feature>
<keyword evidence="3" id="KW-0812">Transmembrane</keyword>
<feature type="compositionally biased region" description="Basic and acidic residues" evidence="2">
    <location>
        <begin position="1569"/>
        <end position="1578"/>
    </location>
</feature>
<organism evidence="4 5">
    <name type="scientific">Cyclotella cryptica</name>
    <dbReference type="NCBI Taxonomy" id="29204"/>
    <lineage>
        <taxon>Eukaryota</taxon>
        <taxon>Sar</taxon>
        <taxon>Stramenopiles</taxon>
        <taxon>Ochrophyta</taxon>
        <taxon>Bacillariophyta</taxon>
        <taxon>Coscinodiscophyceae</taxon>
        <taxon>Thalassiosirophycidae</taxon>
        <taxon>Stephanodiscales</taxon>
        <taxon>Stephanodiscaceae</taxon>
        <taxon>Cyclotella</taxon>
    </lineage>
</organism>
<feature type="compositionally biased region" description="Low complexity" evidence="2">
    <location>
        <begin position="1782"/>
        <end position="1799"/>
    </location>
</feature>
<proteinExistence type="predicted"/>
<evidence type="ECO:0000256" key="1">
    <source>
        <dbReference type="SAM" id="Coils"/>
    </source>
</evidence>
<feature type="compositionally biased region" description="Low complexity" evidence="2">
    <location>
        <begin position="242"/>
        <end position="253"/>
    </location>
</feature>
<feature type="compositionally biased region" description="Basic and acidic residues" evidence="2">
    <location>
        <begin position="1986"/>
        <end position="2000"/>
    </location>
</feature>
<feature type="region of interest" description="Disordered" evidence="2">
    <location>
        <begin position="223"/>
        <end position="264"/>
    </location>
</feature>
<feature type="region of interest" description="Disordered" evidence="2">
    <location>
        <begin position="139"/>
        <end position="195"/>
    </location>
</feature>
<protein>
    <submittedName>
        <fullName evidence="4">Uncharacterized protein</fullName>
    </submittedName>
</protein>
<accession>A0ABD3Q7C9</accession>
<feature type="compositionally biased region" description="Polar residues" evidence="2">
    <location>
        <begin position="1962"/>
        <end position="1983"/>
    </location>
</feature>
<evidence type="ECO:0000256" key="3">
    <source>
        <dbReference type="SAM" id="Phobius"/>
    </source>
</evidence>
<feature type="coiled-coil region" evidence="1">
    <location>
        <begin position="691"/>
        <end position="831"/>
    </location>
</feature>
<gene>
    <name evidence="4" type="ORF">HJC23_000661</name>
</gene>
<evidence type="ECO:0000256" key="2">
    <source>
        <dbReference type="SAM" id="MobiDB-lite"/>
    </source>
</evidence>
<feature type="compositionally biased region" description="Low complexity" evidence="2">
    <location>
        <begin position="99"/>
        <end position="109"/>
    </location>
</feature>
<feature type="compositionally biased region" description="Basic and acidic residues" evidence="2">
    <location>
        <begin position="1833"/>
        <end position="1844"/>
    </location>
</feature>
<feature type="region of interest" description="Disordered" evidence="2">
    <location>
        <begin position="1952"/>
        <end position="2010"/>
    </location>
</feature>
<feature type="region of interest" description="Disordered" evidence="2">
    <location>
        <begin position="316"/>
        <end position="346"/>
    </location>
</feature>
<sequence length="2010" mass="221773">MSIQRTRSTRVLFAPVVVVVVVSTFSLLAASFQFPLLGHWNPLHRFPTSQQHHGHPRQPFALFAKRANKGTNNNNGNNDDDFTKDTSSRRFQGGMGFASSRNNFNSNNNGREPNISSIRDIDAALNDEIEGALQSAQMDLQDDPSKGQAAGSVSEDDSQGGDVEQANASDAVMGETTKLPKQKTNEEEDKVSASSNWDNFKETMYGAAENVKAKLNSPNFAADFKPTPPFETPGEKAMTQLTSIDVTSSSSSSEGDDSTATEDERMLLDAQREMDEAEEMLRQAEKEAARWDLEFAEMNASSSSTLLPLLEEEIEIEEDLSPPVTDVDDDDNTLTEEENEEDALTSMASAYQAALDAANDNVDLLSSQIEEFEAELTATMSKLDKAVEDKERSSAEYSYLASNYKEYKQQKDENVQSLQEEVSDYESKIVKLREDLANTKAELSQAQNEANQWKTNYESIQVEMKERLNSSFNEQQELQAALDDVTSTLETTLLESQQQYEMALDALSSEKEMAVSHSKKLILALKKVLRNTRAENRLLSMSSEEERARAVDDVRVKMNKEVEKLRGALSGLEGKLGEKEKMAEDAMKEREEREKLMGEIEMLKKSIQDEQSKLASRSDEYSITLEAYAKKEDELTKLIQSKDDSINKLAEQVEAMKDQIKSLESDGKSTTELMSVNSKLSQELDGVRSLLNDEKSLMASMEEKILSLEQELMTKQKLVMTTEKALNETKTNLSVNKAKFESEQKGIERLQAELNSAQAKLVDVQTSSKAAANEREIAAAKEKKELVAQIERLDAELKATKDSAVRGEQDIKMYEEKLQNVTEQLIQSQSNKEALGNALNDTRVKLTAANEQFMLEQKKGEKLQMDLKSAQAKLVEMELSAKSTASEREMAASKEKISLQSEIDKLTAQLNATTERALESEGKVKLYEERVQSMTGQLLQSGTNADKLKNELAKVRDQAQAALKKETDKNKQLQSQLEQLEKEMRDSLVKVDTEIKNRADALKSKEKLQAEMQMKIDRLMKETEDARSFATSKSEDVISLQKIVQKLQADLTKEAQLRDEMSKGKKGLESLLEQKVIDMQKEVDGVRVDAEKALRSKSDELKQMEAMITSLKSEVVRETKQKEEALSGKRSVEASFKAKVDELQKEIENISAKANATIASKNNELKKMEAIIEKLKTDVANENKLRDDALKSKAALEAALQKKMSDLQANVSSSSKNNEIMLQAKEKEILELKDLIGKLKSEIKREAELKNEVVMAKESAEFSLRSKIDQLRGDITSNRAKSEETLRFKDDELKKREAAVSNLKADLSKLLKVKDDAIKEKETLEKELTNQILQLKNTVGSTRAKADAIIARESKMKDDALKIQSELEAKIRQLEKDLSLTRAKSSDDLKQMDALVANLRTKINEKIQLETELQANIKQLQATSDAAVKAKTDELNQMKELASNLKTELKQQLLNANQKGTPQEATAASQVKAQSVAAPVLGSTKELSRNVSKGSTSNANAPKATSEAQSSAKSGLGFAKDSKRNKVDAPSLTDAPVRPTTIKHAQMKDPPSNSTDPKATSVSQRSAKSRLDFAEKDTTSSADVLVKPMTAEEAERARKARIVAAEEARKLAESKRVNLALDQLSTKSEPKPVSESEPNQATETVEDRTSAKVYVGTKPKYVRVTNEPAQRTASLKNLIKGKVGDAGNTFMNRKGAGAPSSQALLPLSKQVAQKGTSLKNVIVGKSLTPGNAFPKRNNPPAPSSQAPSPSSSKPDVDRGSLLKNVVMAKDSPSPAFPEKKTAPSPSSQAPSQSSKMSASNDHVREGLSLRRYTQTRKVSTSLGGLANTSSSKSTKDSAPEISDKIKKTEEVVVPLAKPASSSFANLSNLIGVKNDRSRDRRTVNQARSTSTKLGDIAKVDPDLGTRAQPEISMATGLKSTQVNEVESTKSYVDTSDQQEAFQRELLSSQLANKKRSAPVAQKTLSQSDSSKNPPSFSNLSAILQGSEKRPVAPTINRDRASASLFPEKSE</sequence>
<dbReference type="Gene3D" id="1.10.287.1490">
    <property type="match status" value="1"/>
</dbReference>
<feature type="transmembrane region" description="Helical" evidence="3">
    <location>
        <begin position="12"/>
        <end position="32"/>
    </location>
</feature>
<feature type="region of interest" description="Disordered" evidence="2">
    <location>
        <begin position="1624"/>
        <end position="1648"/>
    </location>
</feature>
<evidence type="ECO:0000313" key="4">
    <source>
        <dbReference type="EMBL" id="KAL3796158.1"/>
    </source>
</evidence>
<feature type="region of interest" description="Disordered" evidence="2">
    <location>
        <begin position="1484"/>
        <end position="1580"/>
    </location>
</feature>
<keyword evidence="3" id="KW-0472">Membrane</keyword>
<feature type="coiled-coil region" evidence="1">
    <location>
        <begin position="896"/>
        <end position="1025"/>
    </location>
</feature>
<dbReference type="EMBL" id="JABMIG020000065">
    <property type="protein sequence ID" value="KAL3796158.1"/>
    <property type="molecule type" value="Genomic_DNA"/>
</dbReference>
<feature type="coiled-coil region" evidence="1">
    <location>
        <begin position="355"/>
        <end position="463"/>
    </location>
</feature>
<name>A0ABD3Q7C9_9STRA</name>
<dbReference type="Proteomes" id="UP001516023">
    <property type="component" value="Unassembled WGS sequence"/>
</dbReference>
<feature type="coiled-coil region" evidence="1">
    <location>
        <begin position="555"/>
        <end position="613"/>
    </location>
</feature>
<comment type="caution">
    <text evidence="4">The sequence shown here is derived from an EMBL/GenBank/DDBJ whole genome shotgun (WGS) entry which is preliminary data.</text>
</comment>
<feature type="region of interest" description="Disordered" evidence="2">
    <location>
        <begin position="67"/>
        <end position="115"/>
    </location>
</feature>
<feature type="compositionally biased region" description="Polar residues" evidence="2">
    <location>
        <begin position="1551"/>
        <end position="1566"/>
    </location>
</feature>
<keyword evidence="5" id="KW-1185">Reference proteome</keyword>
<keyword evidence="3" id="KW-1133">Transmembrane helix</keyword>
<feature type="compositionally biased region" description="Polar residues" evidence="2">
    <location>
        <begin position="1489"/>
        <end position="1500"/>
    </location>
</feature>
<keyword evidence="1" id="KW-0175">Coiled coil</keyword>
<reference evidence="4 5" key="1">
    <citation type="journal article" date="2020" name="G3 (Bethesda)">
        <title>Improved Reference Genome for Cyclotella cryptica CCMP332, a Model for Cell Wall Morphogenesis, Salinity Adaptation, and Lipid Production in Diatoms (Bacillariophyta).</title>
        <authorList>
            <person name="Roberts W.R."/>
            <person name="Downey K.M."/>
            <person name="Ruck E.C."/>
            <person name="Traller J.C."/>
            <person name="Alverson A.J."/>
        </authorList>
    </citation>
    <scope>NUCLEOTIDE SEQUENCE [LARGE SCALE GENOMIC DNA]</scope>
    <source>
        <strain evidence="4 5">CCMP332</strain>
    </source>
</reference>
<feature type="region of interest" description="Disordered" evidence="2">
    <location>
        <begin position="1728"/>
        <end position="1844"/>
    </location>
</feature>
<feature type="coiled-coil region" evidence="1">
    <location>
        <begin position="1300"/>
        <end position="1459"/>
    </location>
</feature>
<feature type="compositionally biased region" description="Polar residues" evidence="2">
    <location>
        <begin position="1811"/>
        <end position="1832"/>
    </location>
</feature>
<feature type="compositionally biased region" description="Low complexity" evidence="2">
    <location>
        <begin position="1743"/>
        <end position="1753"/>
    </location>
</feature>
<feature type="coiled-coil region" evidence="1">
    <location>
        <begin position="1222"/>
        <end position="1252"/>
    </location>
</feature>
<evidence type="ECO:0000313" key="5">
    <source>
        <dbReference type="Proteomes" id="UP001516023"/>
    </source>
</evidence>
<feature type="coiled-coil region" evidence="1">
    <location>
        <begin position="1087"/>
        <end position="1185"/>
    </location>
</feature>